<dbReference type="PANTHER" id="PTHR42789">
    <property type="entry name" value="D-ISOMER SPECIFIC 2-HYDROXYACID DEHYDROGENASE FAMILY PROTEIN (AFU_ORTHOLOGUE AFUA_6G10090)"/>
    <property type="match status" value="1"/>
</dbReference>
<keyword evidence="2 4" id="KW-0560">Oxidoreductase</keyword>
<dbReference type="CDD" id="cd12173">
    <property type="entry name" value="PGDH_4"/>
    <property type="match status" value="1"/>
</dbReference>
<evidence type="ECO:0000259" key="6">
    <source>
        <dbReference type="Pfam" id="PF02826"/>
    </source>
</evidence>
<evidence type="ECO:0000256" key="1">
    <source>
        <dbReference type="ARBA" id="ARBA00005854"/>
    </source>
</evidence>
<dbReference type="InterPro" id="IPR006139">
    <property type="entry name" value="D-isomer_2_OHA_DH_cat_dom"/>
</dbReference>
<dbReference type="SUPFAM" id="SSF51735">
    <property type="entry name" value="NAD(P)-binding Rossmann-fold domains"/>
    <property type="match status" value="1"/>
</dbReference>
<dbReference type="InterPro" id="IPR029753">
    <property type="entry name" value="D-isomer_DH_CS"/>
</dbReference>
<dbReference type="Pfam" id="PF02826">
    <property type="entry name" value="2-Hacid_dh_C"/>
    <property type="match status" value="1"/>
</dbReference>
<protein>
    <submittedName>
        <fullName evidence="7">Hydroxyacid dehydrogenase</fullName>
    </submittedName>
</protein>
<dbReference type="PANTHER" id="PTHR42789:SF1">
    <property type="entry name" value="D-ISOMER SPECIFIC 2-HYDROXYACID DEHYDROGENASE FAMILY PROTEIN (AFU_ORTHOLOGUE AFUA_6G10090)"/>
    <property type="match status" value="1"/>
</dbReference>
<dbReference type="Pfam" id="PF00389">
    <property type="entry name" value="2-Hacid_dh"/>
    <property type="match status" value="1"/>
</dbReference>
<dbReference type="InterPro" id="IPR006140">
    <property type="entry name" value="D-isomer_DH_NAD-bd"/>
</dbReference>
<dbReference type="EMBL" id="JBELQD010000008">
    <property type="protein sequence ID" value="MER2288574.1"/>
    <property type="molecule type" value="Genomic_DNA"/>
</dbReference>
<evidence type="ECO:0000259" key="5">
    <source>
        <dbReference type="Pfam" id="PF00389"/>
    </source>
</evidence>
<feature type="domain" description="D-isomer specific 2-hydroxyacid dehydrogenase NAD-binding" evidence="6">
    <location>
        <begin position="127"/>
        <end position="304"/>
    </location>
</feature>
<proteinExistence type="inferred from homology"/>
<dbReference type="SUPFAM" id="SSF52283">
    <property type="entry name" value="Formate/glycerate dehydrogenase catalytic domain-like"/>
    <property type="match status" value="1"/>
</dbReference>
<accession>A0ABV1R155</accession>
<dbReference type="PROSITE" id="PS00671">
    <property type="entry name" value="D_2_HYDROXYACID_DH_3"/>
    <property type="match status" value="1"/>
</dbReference>
<evidence type="ECO:0000313" key="8">
    <source>
        <dbReference type="Proteomes" id="UP001432995"/>
    </source>
</evidence>
<comment type="similarity">
    <text evidence="1 4">Belongs to the D-isomer specific 2-hydroxyacid dehydrogenase family.</text>
</comment>
<dbReference type="PROSITE" id="PS00670">
    <property type="entry name" value="D_2_HYDROXYACID_DH_2"/>
    <property type="match status" value="1"/>
</dbReference>
<dbReference type="Gene3D" id="3.40.50.720">
    <property type="entry name" value="NAD(P)-binding Rossmann-like Domain"/>
    <property type="match status" value="2"/>
</dbReference>
<feature type="domain" description="D-isomer specific 2-hydroxyacid dehydrogenase catalytic" evidence="5">
    <location>
        <begin position="27"/>
        <end position="336"/>
    </location>
</feature>
<evidence type="ECO:0000256" key="2">
    <source>
        <dbReference type="ARBA" id="ARBA00023002"/>
    </source>
</evidence>
<dbReference type="InterPro" id="IPR036291">
    <property type="entry name" value="NAD(P)-bd_dom_sf"/>
</dbReference>
<sequence length="354" mass="36482">MSRAASYVFTEPSFRRSPSAEPSGLCLIVQPIHEAGLARLRAAGLETRIATDLAPATLAREAANCVAVITRNGGFPAEAVVAAPRLRVIGVHGTGTDPVAVPEATRAGIPVVNTPGANAQSVAEHAIGLIFALAKAIPQADRAMREGDHNFRYGARLVELAGLTLGLVGFGAIGQATGQLASALGMDVLAYGPTRPDSDFEAIGAERATSLPDLLTRADVVSLHLPLTPQTRGLIGSGELTRMKAGAFLINTARGALVDEGALGKALAAGTIAGAGLDVVSGDALAHDHPLHAERRAILTPHVAASTEAALIRAAERVAGQVVDVLAGRRPPNLVNAEVWDRRRQGEPSAEFPA</sequence>
<dbReference type="Proteomes" id="UP001432995">
    <property type="component" value="Unassembled WGS sequence"/>
</dbReference>
<dbReference type="InterPro" id="IPR050857">
    <property type="entry name" value="D-2-hydroxyacid_DH"/>
</dbReference>
<evidence type="ECO:0000313" key="7">
    <source>
        <dbReference type="EMBL" id="MER2288574.1"/>
    </source>
</evidence>
<name>A0ABV1R155_9HYPH</name>
<keyword evidence="3" id="KW-0520">NAD</keyword>
<dbReference type="RefSeq" id="WP_128755105.1">
    <property type="nucleotide sequence ID" value="NZ_JBELQD010000008.1"/>
</dbReference>
<organism evidence="7 8">
    <name type="scientific">Methylobacterium brachiatum</name>
    <dbReference type="NCBI Taxonomy" id="269660"/>
    <lineage>
        <taxon>Bacteria</taxon>
        <taxon>Pseudomonadati</taxon>
        <taxon>Pseudomonadota</taxon>
        <taxon>Alphaproteobacteria</taxon>
        <taxon>Hyphomicrobiales</taxon>
        <taxon>Methylobacteriaceae</taxon>
        <taxon>Methylobacterium</taxon>
    </lineage>
</organism>
<evidence type="ECO:0000256" key="3">
    <source>
        <dbReference type="ARBA" id="ARBA00023027"/>
    </source>
</evidence>
<gene>
    <name evidence="7" type="ORF">ABS770_09920</name>
</gene>
<evidence type="ECO:0000256" key="4">
    <source>
        <dbReference type="RuleBase" id="RU003719"/>
    </source>
</evidence>
<reference evidence="7" key="1">
    <citation type="submission" date="2024-06" db="EMBL/GenBank/DDBJ databases">
        <authorList>
            <person name="Campbell A.G."/>
        </authorList>
    </citation>
    <scope>NUCLEOTIDE SEQUENCE</scope>
    <source>
        <strain evidence="7">EM17</strain>
    </source>
</reference>
<keyword evidence="8" id="KW-1185">Reference proteome</keyword>
<comment type="caution">
    <text evidence="7">The sequence shown here is derived from an EMBL/GenBank/DDBJ whole genome shotgun (WGS) entry which is preliminary data.</text>
</comment>